<evidence type="ECO:0000313" key="1">
    <source>
        <dbReference type="EMBL" id="KAJ2806111.1"/>
    </source>
</evidence>
<comment type="caution">
    <text evidence="1">The sequence shown here is derived from an EMBL/GenBank/DDBJ whole genome shotgun (WGS) entry which is preliminary data.</text>
</comment>
<sequence>MEKAKKEAAEEKVFANQTLLLDGALMKISSGAAPLYTKANNKQEDAVDISYLTGIRKRLDKEIAIVVDMKKDERERYIKYKGYTLDLLNWVAKEKRLPVPVFAYGGILHPLDVAMVMKLGYDGVIVSKNVFVVNNPEKRVRSLVLATTHYDNPRYLADIIEDHGS</sequence>
<reference evidence="1" key="1">
    <citation type="submission" date="2022-07" db="EMBL/GenBank/DDBJ databases">
        <title>Phylogenomic reconstructions and comparative analyses of Kickxellomycotina fungi.</title>
        <authorList>
            <person name="Reynolds N.K."/>
            <person name="Stajich J.E."/>
            <person name="Barry K."/>
            <person name="Grigoriev I.V."/>
            <person name="Crous P."/>
            <person name="Smith M.E."/>
        </authorList>
    </citation>
    <scope>NUCLEOTIDE SEQUENCE</scope>
    <source>
        <strain evidence="1">BCRC 34780</strain>
    </source>
</reference>
<proteinExistence type="predicted"/>
<evidence type="ECO:0000313" key="2">
    <source>
        <dbReference type="Proteomes" id="UP001140087"/>
    </source>
</evidence>
<organism evidence="1 2">
    <name type="scientific">Coemansia helicoidea</name>
    <dbReference type="NCBI Taxonomy" id="1286919"/>
    <lineage>
        <taxon>Eukaryota</taxon>
        <taxon>Fungi</taxon>
        <taxon>Fungi incertae sedis</taxon>
        <taxon>Zoopagomycota</taxon>
        <taxon>Kickxellomycotina</taxon>
        <taxon>Kickxellomycetes</taxon>
        <taxon>Kickxellales</taxon>
        <taxon>Kickxellaceae</taxon>
        <taxon>Coemansia</taxon>
    </lineage>
</organism>
<protein>
    <submittedName>
        <fullName evidence="1">Uncharacterized protein</fullName>
    </submittedName>
</protein>
<dbReference type="EMBL" id="JANBUN010000177">
    <property type="protein sequence ID" value="KAJ2806111.1"/>
    <property type="molecule type" value="Genomic_DNA"/>
</dbReference>
<dbReference type="Proteomes" id="UP001140087">
    <property type="component" value="Unassembled WGS sequence"/>
</dbReference>
<name>A0ACC1LDV5_9FUNG</name>
<gene>
    <name evidence="1" type="ORF">H4R21_001005</name>
</gene>
<keyword evidence="2" id="KW-1185">Reference proteome</keyword>
<accession>A0ACC1LDV5</accession>